<feature type="transmembrane region" description="Helical" evidence="1">
    <location>
        <begin position="131"/>
        <end position="148"/>
    </location>
</feature>
<organism evidence="2 3">
    <name type="scientific">Weissella diestrammenae</name>
    <dbReference type="NCBI Taxonomy" id="1162633"/>
    <lineage>
        <taxon>Bacteria</taxon>
        <taxon>Bacillati</taxon>
        <taxon>Bacillota</taxon>
        <taxon>Bacilli</taxon>
        <taxon>Lactobacillales</taxon>
        <taxon>Lactobacillaceae</taxon>
        <taxon>Weissella</taxon>
    </lineage>
</organism>
<dbReference type="KEGG" id="wdi:H9L19_07450"/>
<keyword evidence="1" id="KW-0812">Transmembrane</keyword>
<feature type="transmembrane region" description="Helical" evidence="1">
    <location>
        <begin position="358"/>
        <end position="376"/>
    </location>
</feature>
<feature type="transmembrane region" description="Helical" evidence="1">
    <location>
        <begin position="407"/>
        <end position="426"/>
    </location>
</feature>
<protein>
    <recommendedName>
        <fullName evidence="4">YfhO family protein</fullName>
    </recommendedName>
</protein>
<dbReference type="RefSeq" id="WP_187529026.1">
    <property type="nucleotide sequence ID" value="NZ_CP060724.1"/>
</dbReference>
<evidence type="ECO:0008006" key="4">
    <source>
        <dbReference type="Google" id="ProtNLM"/>
    </source>
</evidence>
<sequence>MNMRKERQSGWIYNLIFIVSVFLIALIPLIFFKDFYFLDDSQRAAAGQWYEVGREISNGHLPVLNIAAQGSGNYLAEGQWGTFSPLQWLIGLAVYHSNNFAFTISFLKVITLIVFAMGVRQLATSFGAKREWAFLAGITAPFVGFTLFAGGGSWVTDLLVSAMLPWFWLALRQFLIRRKYIVMTFIVGYSIITIGYVFGTLMMVAVMFGIIIQSLVLKDWQTLRRNILIGIPLGLIAVAVYLPGILVSHVTMRSATDIVNDNFLSPNLGELVTAYSPVHYPELSTWWATGNVTYMPLTYISWILLFVSFVNLSRLSQFIKTHKADLLQLGFPTIISFIFLFGPSAIGPLRFPIRHFAYFGQFTIIIVAVVISQMGIVFSRRRVVAFSIFSLLGGYLQYASTPERVKTILFTNIGIFIGVLLMTWIIDGHAQKISRYATSAFITIAILLTASVTLIQQRVVGRAADVNSENSVVTYHYPKFNMPTTKEKVDEQAKYFVGNSLVLGNSQKTIVGNNWYIAQKPSINVYSPVGFQSFAEDVRSGDPTFVPNSTYKKLFSYDKKTHEKIVDLLSIRTVGISKSTTDHIYSDIVNKKIIPEGWHINHVDDELVVITRNHSVEKAGSVVWTSQNHVTYKEQNNGNFTLRVPASNKATQVVLSRMNWPGYEISKGHANVGSALRKYLLTINVNASNKEQTIEVKYHAPGFSIACILIAVSFGMIILLALVKSFSWKLNKRYLVEK</sequence>
<evidence type="ECO:0000313" key="3">
    <source>
        <dbReference type="Proteomes" id="UP000515800"/>
    </source>
</evidence>
<proteinExistence type="predicted"/>
<feature type="transmembrane region" description="Helical" evidence="1">
    <location>
        <begin position="227"/>
        <end position="247"/>
    </location>
</feature>
<feature type="transmembrane region" description="Helical" evidence="1">
    <location>
        <begin position="12"/>
        <end position="32"/>
    </location>
</feature>
<dbReference type="EMBL" id="CP060724">
    <property type="protein sequence ID" value="QNN75192.1"/>
    <property type="molecule type" value="Genomic_DNA"/>
</dbReference>
<feature type="transmembrane region" description="Helical" evidence="1">
    <location>
        <begin position="100"/>
        <end position="119"/>
    </location>
</feature>
<evidence type="ECO:0000256" key="1">
    <source>
        <dbReference type="SAM" id="Phobius"/>
    </source>
</evidence>
<feature type="transmembrane region" description="Helical" evidence="1">
    <location>
        <begin position="293"/>
        <end position="312"/>
    </location>
</feature>
<dbReference type="Proteomes" id="UP000515800">
    <property type="component" value="Chromosome"/>
</dbReference>
<evidence type="ECO:0000313" key="2">
    <source>
        <dbReference type="EMBL" id="QNN75192.1"/>
    </source>
</evidence>
<keyword evidence="1" id="KW-1133">Transmembrane helix</keyword>
<feature type="transmembrane region" description="Helical" evidence="1">
    <location>
        <begin position="383"/>
        <end position="401"/>
    </location>
</feature>
<feature type="transmembrane region" description="Helical" evidence="1">
    <location>
        <begin position="324"/>
        <end position="346"/>
    </location>
</feature>
<dbReference type="AlphaFoldDB" id="A0A7G9T517"/>
<keyword evidence="1" id="KW-0472">Membrane</keyword>
<accession>A0A7G9T517</accession>
<keyword evidence="3" id="KW-1185">Reference proteome</keyword>
<feature type="transmembrane region" description="Helical" evidence="1">
    <location>
        <begin position="154"/>
        <end position="171"/>
    </location>
</feature>
<reference evidence="2 3" key="1">
    <citation type="submission" date="2020-08" db="EMBL/GenBank/DDBJ databases">
        <title>Genome sequence of Weissella diestrammenae KACC 16890T.</title>
        <authorList>
            <person name="Hyun D.-W."/>
            <person name="Bae J.-W."/>
        </authorList>
    </citation>
    <scope>NUCLEOTIDE SEQUENCE [LARGE SCALE GENOMIC DNA]</scope>
    <source>
        <strain evidence="2 3">KACC 16890</strain>
    </source>
</reference>
<feature type="transmembrane region" description="Helical" evidence="1">
    <location>
        <begin position="702"/>
        <end position="723"/>
    </location>
</feature>
<gene>
    <name evidence="2" type="ORF">H9L19_07450</name>
</gene>
<name>A0A7G9T517_9LACO</name>
<feature type="transmembrane region" description="Helical" evidence="1">
    <location>
        <begin position="433"/>
        <end position="455"/>
    </location>
</feature>